<dbReference type="PANTHER" id="PTHR34502">
    <property type="entry name" value="DUF6594 DOMAIN-CONTAINING PROTEIN-RELATED"/>
    <property type="match status" value="1"/>
</dbReference>
<accession>A0A8H7W7N7</accession>
<dbReference type="OrthoDB" id="3533814at2759"/>
<reference evidence="4" key="1">
    <citation type="submission" date="2021-02" db="EMBL/GenBank/DDBJ databases">
        <title>Genome sequence Cadophora malorum strain M34.</title>
        <authorList>
            <person name="Stefanovic E."/>
            <person name="Vu D."/>
            <person name="Scully C."/>
            <person name="Dijksterhuis J."/>
            <person name="Roader J."/>
            <person name="Houbraken J."/>
        </authorList>
    </citation>
    <scope>NUCLEOTIDE SEQUENCE</scope>
    <source>
        <strain evidence="4">M34</strain>
    </source>
</reference>
<name>A0A8H7W7N7_9HELO</name>
<dbReference type="Proteomes" id="UP000664132">
    <property type="component" value="Unassembled WGS sequence"/>
</dbReference>
<organism evidence="4 5">
    <name type="scientific">Cadophora malorum</name>
    <dbReference type="NCBI Taxonomy" id="108018"/>
    <lineage>
        <taxon>Eukaryota</taxon>
        <taxon>Fungi</taxon>
        <taxon>Dikarya</taxon>
        <taxon>Ascomycota</taxon>
        <taxon>Pezizomycotina</taxon>
        <taxon>Leotiomycetes</taxon>
        <taxon>Helotiales</taxon>
        <taxon>Ploettnerulaceae</taxon>
        <taxon>Cadophora</taxon>
    </lineage>
</organism>
<gene>
    <name evidence="4" type="ORF">IFR04_012960</name>
</gene>
<feature type="transmembrane region" description="Helical" evidence="2">
    <location>
        <begin position="360"/>
        <end position="381"/>
    </location>
</feature>
<evidence type="ECO:0000256" key="2">
    <source>
        <dbReference type="SAM" id="Phobius"/>
    </source>
</evidence>
<keyword evidence="2" id="KW-0812">Transmembrane</keyword>
<comment type="caution">
    <text evidence="4">The sequence shown here is derived from an EMBL/GenBank/DDBJ whole genome shotgun (WGS) entry which is preliminary data.</text>
</comment>
<dbReference type="Pfam" id="PF20237">
    <property type="entry name" value="DUF6594"/>
    <property type="match status" value="1"/>
</dbReference>
<dbReference type="AlphaFoldDB" id="A0A8H7W7N7"/>
<feature type="domain" description="DUF6594" evidence="3">
    <location>
        <begin position="140"/>
        <end position="399"/>
    </location>
</feature>
<dbReference type="EMBL" id="JAFJYH010000290">
    <property type="protein sequence ID" value="KAG4413909.1"/>
    <property type="molecule type" value="Genomic_DNA"/>
</dbReference>
<dbReference type="InterPro" id="IPR046529">
    <property type="entry name" value="DUF6594"/>
</dbReference>
<proteinExistence type="predicted"/>
<feature type="transmembrane region" description="Helical" evidence="2">
    <location>
        <begin position="329"/>
        <end position="354"/>
    </location>
</feature>
<dbReference type="PANTHER" id="PTHR34502:SF3">
    <property type="entry name" value="DUF6594 DOMAIN-CONTAINING PROTEIN"/>
    <property type="match status" value="1"/>
</dbReference>
<evidence type="ECO:0000259" key="3">
    <source>
        <dbReference type="Pfam" id="PF20237"/>
    </source>
</evidence>
<feature type="region of interest" description="Disordered" evidence="1">
    <location>
        <begin position="10"/>
        <end position="66"/>
    </location>
</feature>
<feature type="compositionally biased region" description="Polar residues" evidence="1">
    <location>
        <begin position="50"/>
        <end position="60"/>
    </location>
</feature>
<sequence length="412" mass="46622">MAGQDLEAIAGTNIPVPQRPQHAYHHLSSSTEQDRRIPLTDLPQMESGLRNRTSAASSPRNAAVNGDAHEASELLPGDETQILEPARFANLVRTGSKGLQTLVTTGSWSTQGQDELDRINKLHGYDKITHDKVDEFVKGYPRLAAFVNSDDTFTNFRRFGRLSARILLHMQTELNDLERELDALDKQDGQDPIMQARLRGWGEDDFDEWDAKQQDLCLKIQEKYVKYAEVLLKDASLRALGKAPARNHLANFRWMHNTKALKEDKRDFLNYPDDFVSISQQSDRRFEDFIESWLDTKDPNFFIRRFLERGDKRNETAGKHVHHYSKTRLTLLATVLQVLVVAVLFLVPVFILFLVPTNRAVMAVTASVFVLAFTIAICFMTGARVQEIFFGTAAYAAVIIMFLGNINQSGPA</sequence>
<protein>
    <recommendedName>
        <fullName evidence="3">DUF6594 domain-containing protein</fullName>
    </recommendedName>
</protein>
<feature type="transmembrane region" description="Helical" evidence="2">
    <location>
        <begin position="388"/>
        <end position="406"/>
    </location>
</feature>
<evidence type="ECO:0000313" key="5">
    <source>
        <dbReference type="Proteomes" id="UP000664132"/>
    </source>
</evidence>
<evidence type="ECO:0000256" key="1">
    <source>
        <dbReference type="SAM" id="MobiDB-lite"/>
    </source>
</evidence>
<keyword evidence="2" id="KW-1133">Transmembrane helix</keyword>
<evidence type="ECO:0000313" key="4">
    <source>
        <dbReference type="EMBL" id="KAG4413909.1"/>
    </source>
</evidence>
<keyword evidence="2" id="KW-0472">Membrane</keyword>
<keyword evidence="5" id="KW-1185">Reference proteome</keyword>